<dbReference type="InterPro" id="IPR038765">
    <property type="entry name" value="Papain-like_cys_pep_sf"/>
</dbReference>
<evidence type="ECO:0000256" key="3">
    <source>
        <dbReference type="ARBA" id="ARBA00022801"/>
    </source>
</evidence>
<dbReference type="InterPro" id="IPR003653">
    <property type="entry name" value="Peptidase_C48_C"/>
</dbReference>
<dbReference type="SUPFAM" id="SSF54001">
    <property type="entry name" value="Cysteine proteinases"/>
    <property type="match status" value="1"/>
</dbReference>
<dbReference type="Proteomes" id="UP001632037">
    <property type="component" value="Unassembled WGS sequence"/>
</dbReference>
<dbReference type="EMBL" id="JBIMZQ010000053">
    <property type="protein sequence ID" value="KAL3658549.1"/>
    <property type="molecule type" value="Genomic_DNA"/>
</dbReference>
<evidence type="ECO:0000256" key="2">
    <source>
        <dbReference type="ARBA" id="ARBA00022670"/>
    </source>
</evidence>
<keyword evidence="6" id="KW-1185">Reference proteome</keyword>
<evidence type="ECO:0000313" key="6">
    <source>
        <dbReference type="Proteomes" id="UP001632037"/>
    </source>
</evidence>
<keyword evidence="3" id="KW-0378">Hydrolase</keyword>
<dbReference type="GO" id="GO:0006508">
    <property type="term" value="P:proteolysis"/>
    <property type="evidence" value="ECO:0007669"/>
    <property type="project" value="UniProtKB-KW"/>
</dbReference>
<feature type="domain" description="Ubiquitin-like protease family profile" evidence="4">
    <location>
        <begin position="239"/>
        <end position="330"/>
    </location>
</feature>
<proteinExistence type="inferred from homology"/>
<dbReference type="GO" id="GO:0008233">
    <property type="term" value="F:peptidase activity"/>
    <property type="evidence" value="ECO:0007669"/>
    <property type="project" value="UniProtKB-KW"/>
</dbReference>
<reference evidence="5 6" key="1">
    <citation type="submission" date="2024-09" db="EMBL/GenBank/DDBJ databases">
        <title>Genome sequencing and assembly of Phytophthora oleae, isolate VK10A, causative agent of rot of olive drupes.</title>
        <authorList>
            <person name="Conti Taguali S."/>
            <person name="Riolo M."/>
            <person name="La Spada F."/>
            <person name="Cacciola S.O."/>
            <person name="Dionisio G."/>
        </authorList>
    </citation>
    <scope>NUCLEOTIDE SEQUENCE [LARGE SCALE GENOMIC DNA]</scope>
    <source>
        <strain evidence="5 6">VK10A</strain>
    </source>
</reference>
<evidence type="ECO:0000256" key="1">
    <source>
        <dbReference type="ARBA" id="ARBA00005234"/>
    </source>
</evidence>
<dbReference type="AlphaFoldDB" id="A0ABD3F034"/>
<comment type="similarity">
    <text evidence="1">Belongs to the peptidase C48 family.</text>
</comment>
<accession>A0ABD3F034</accession>
<protein>
    <recommendedName>
        <fullName evidence="4">Ubiquitin-like protease family profile domain-containing protein</fullName>
    </recommendedName>
</protein>
<comment type="caution">
    <text evidence="5">The sequence shown here is derived from an EMBL/GenBank/DDBJ whole genome shotgun (WGS) entry which is preliminary data.</text>
</comment>
<keyword evidence="2" id="KW-0645">Protease</keyword>
<sequence>MQEARRIQTAVGEGKKAGAVKLGDMEILTGPYSRSTSQPLVDRLELSTVEVQGNLEVRGFNVGQPVPEIKGIPQVEKIREAIKAIDAKKNRELLARWDGYGCATYDQLQLMQAVVAARNNFHLVQATVDWIDKVEFRIDNIVAPFTDTLNVTKADHKKAVEDLNLGEWYVGRHPQVGVEFLDVTEHLWLHSSSITGALLMLRESYEAVGIVNPRFQEFELKEQKPRIAQAYGAADPGVKKVISVLNVGYHWGAFCVDVRTRKCFLFDPMHLPSNITTLKTAVRTVVEETLQLTDQLEYQEVTGCKQKDSSSCGLWCLVVLELLLFGADTKNWGDFWSDSLYEAVRYLRMRYLHKVLRLQGTLTAVEDVNA</sequence>
<organism evidence="5 6">
    <name type="scientific">Phytophthora oleae</name>
    <dbReference type="NCBI Taxonomy" id="2107226"/>
    <lineage>
        <taxon>Eukaryota</taxon>
        <taxon>Sar</taxon>
        <taxon>Stramenopiles</taxon>
        <taxon>Oomycota</taxon>
        <taxon>Peronosporomycetes</taxon>
        <taxon>Peronosporales</taxon>
        <taxon>Peronosporaceae</taxon>
        <taxon>Phytophthora</taxon>
    </lineage>
</organism>
<gene>
    <name evidence="5" type="ORF">V7S43_016433</name>
</gene>
<evidence type="ECO:0000313" key="5">
    <source>
        <dbReference type="EMBL" id="KAL3658549.1"/>
    </source>
</evidence>
<dbReference type="Gene3D" id="3.40.395.10">
    <property type="entry name" value="Adenoviral Proteinase, Chain A"/>
    <property type="match status" value="1"/>
</dbReference>
<name>A0ABD3F034_9STRA</name>
<evidence type="ECO:0000259" key="4">
    <source>
        <dbReference type="Pfam" id="PF02902"/>
    </source>
</evidence>
<dbReference type="Pfam" id="PF02902">
    <property type="entry name" value="Peptidase_C48"/>
    <property type="match status" value="1"/>
</dbReference>